<evidence type="ECO:0000256" key="1">
    <source>
        <dbReference type="SAM" id="Phobius"/>
    </source>
</evidence>
<name>A0AAV5L215_9ROSI</name>
<feature type="transmembrane region" description="Helical" evidence="1">
    <location>
        <begin position="381"/>
        <end position="403"/>
    </location>
</feature>
<feature type="transmembrane region" description="Helical" evidence="1">
    <location>
        <begin position="290"/>
        <end position="308"/>
    </location>
</feature>
<feature type="transmembrane region" description="Helical" evidence="1">
    <location>
        <begin position="436"/>
        <end position="458"/>
    </location>
</feature>
<keyword evidence="3" id="KW-1185">Reference proteome</keyword>
<evidence type="ECO:0008006" key="4">
    <source>
        <dbReference type="Google" id="ProtNLM"/>
    </source>
</evidence>
<feature type="transmembrane region" description="Helical" evidence="1">
    <location>
        <begin position="352"/>
        <end position="369"/>
    </location>
</feature>
<dbReference type="Proteomes" id="UP001054252">
    <property type="component" value="Unassembled WGS sequence"/>
</dbReference>
<dbReference type="InterPro" id="IPR008537">
    <property type="entry name" value="DUF819"/>
</dbReference>
<dbReference type="PANTHER" id="PTHR34289">
    <property type="entry name" value="PROTEIN, PUTATIVE (DUF819)-RELATED"/>
    <property type="match status" value="1"/>
</dbReference>
<dbReference type="AlphaFoldDB" id="A0AAV5L215"/>
<evidence type="ECO:0000313" key="3">
    <source>
        <dbReference type="Proteomes" id="UP001054252"/>
    </source>
</evidence>
<comment type="caution">
    <text evidence="2">The sequence shown here is derived from an EMBL/GenBank/DDBJ whole genome shotgun (WGS) entry which is preliminary data.</text>
</comment>
<reference evidence="2 3" key="1">
    <citation type="journal article" date="2021" name="Commun. Biol.">
        <title>The genome of Shorea leprosula (Dipterocarpaceae) highlights the ecological relevance of drought in aseasonal tropical rainforests.</title>
        <authorList>
            <person name="Ng K.K.S."/>
            <person name="Kobayashi M.J."/>
            <person name="Fawcett J.A."/>
            <person name="Hatakeyama M."/>
            <person name="Paape T."/>
            <person name="Ng C.H."/>
            <person name="Ang C.C."/>
            <person name="Tnah L.H."/>
            <person name="Lee C.T."/>
            <person name="Nishiyama T."/>
            <person name="Sese J."/>
            <person name="O'Brien M.J."/>
            <person name="Copetti D."/>
            <person name="Mohd Noor M.I."/>
            <person name="Ong R.C."/>
            <person name="Putra M."/>
            <person name="Sireger I.Z."/>
            <person name="Indrioko S."/>
            <person name="Kosugi Y."/>
            <person name="Izuno A."/>
            <person name="Isagi Y."/>
            <person name="Lee S.L."/>
            <person name="Shimizu K.K."/>
        </authorList>
    </citation>
    <scope>NUCLEOTIDE SEQUENCE [LARGE SCALE GENOMIC DNA]</scope>
    <source>
        <strain evidence="2">214</strain>
    </source>
</reference>
<accession>A0AAV5L215</accession>
<keyword evidence="1" id="KW-0812">Transmembrane</keyword>
<keyword evidence="1" id="KW-1133">Transmembrane helix</keyword>
<gene>
    <name evidence="2" type="ORF">SLEP1_g39919</name>
</gene>
<sequence length="466" mass="48998">MPAEPINLSTILKCQPSMAACTFLSVFTSPPVRLLHLSPLPSRHSLHAILATQFLKPGLRCQGISFNIPLPSPTTHKPVRSLEVRSHLRCPIVSPDDHWGTWTALFATGAFGLWAEKTKIGSMVSAALVSTLLGLAASNLGIIPHEAPAYAIFMQFLLPLAVPLLLFRADLQQVMRSTGTLLQAFLLGSVATIIGTLVAFLMVPMRSLGQDNWKIASALMGSYIGGSVNYVAISEALCVSPSVLAAGVAADNVICAIYFMVLFALASRIAPETPTSTNDYEMNSDPDSGGKIPVLQIATALAVSFLICKTASYLTKAWQIEGGILTGVTAIVVILASLFPTQFGHLAPAGDAIALILMQVFFTVVGASGSIRNVINTAPSIFLFALVQVTTHLLVILGLGKLLGLDLKLLLLASNANIGGPTTASGMAKAKGWGSLVVPSILAGIFGVAIANFLGIGFGTRVLRYL</sequence>
<feature type="transmembrane region" description="Helical" evidence="1">
    <location>
        <begin position="320"/>
        <end position="340"/>
    </location>
</feature>
<feature type="transmembrane region" description="Helical" evidence="1">
    <location>
        <begin position="215"/>
        <end position="232"/>
    </location>
</feature>
<dbReference type="Pfam" id="PF05684">
    <property type="entry name" value="DUF819"/>
    <property type="match status" value="1"/>
</dbReference>
<feature type="transmembrane region" description="Helical" evidence="1">
    <location>
        <begin position="149"/>
        <end position="169"/>
    </location>
</feature>
<proteinExistence type="predicted"/>
<evidence type="ECO:0000313" key="2">
    <source>
        <dbReference type="EMBL" id="GKV31204.1"/>
    </source>
</evidence>
<organism evidence="2 3">
    <name type="scientific">Rubroshorea leprosula</name>
    <dbReference type="NCBI Taxonomy" id="152421"/>
    <lineage>
        <taxon>Eukaryota</taxon>
        <taxon>Viridiplantae</taxon>
        <taxon>Streptophyta</taxon>
        <taxon>Embryophyta</taxon>
        <taxon>Tracheophyta</taxon>
        <taxon>Spermatophyta</taxon>
        <taxon>Magnoliopsida</taxon>
        <taxon>eudicotyledons</taxon>
        <taxon>Gunneridae</taxon>
        <taxon>Pentapetalae</taxon>
        <taxon>rosids</taxon>
        <taxon>malvids</taxon>
        <taxon>Malvales</taxon>
        <taxon>Dipterocarpaceae</taxon>
        <taxon>Rubroshorea</taxon>
    </lineage>
</organism>
<keyword evidence="1" id="KW-0472">Membrane</keyword>
<protein>
    <recommendedName>
        <fullName evidence="4">DUF819 domain-containing protein</fullName>
    </recommendedName>
</protein>
<dbReference type="PANTHER" id="PTHR34289:SF5">
    <property type="entry name" value="KERATIN-ASSOCIATED PROTEIN (DUF819)"/>
    <property type="match status" value="1"/>
</dbReference>
<feature type="transmembrane region" description="Helical" evidence="1">
    <location>
        <begin position="244"/>
        <end position="270"/>
    </location>
</feature>
<dbReference type="EMBL" id="BPVZ01000090">
    <property type="protein sequence ID" value="GKV31204.1"/>
    <property type="molecule type" value="Genomic_DNA"/>
</dbReference>
<feature type="transmembrane region" description="Helical" evidence="1">
    <location>
        <begin position="181"/>
        <end position="203"/>
    </location>
</feature>
<feature type="transmembrane region" description="Helical" evidence="1">
    <location>
        <begin position="122"/>
        <end position="143"/>
    </location>
</feature>